<evidence type="ECO:0000313" key="1">
    <source>
        <dbReference type="EMBL" id="OXA43421.1"/>
    </source>
</evidence>
<accession>A0A226DFR9</accession>
<protein>
    <submittedName>
        <fullName evidence="1">Uncharacterized protein</fullName>
    </submittedName>
</protein>
<sequence length="149" mass="17221">MRSTNASMVLTRLPVLKYCENSRCGKVAVGNRFTSGCMDVFKEDYFKDIETGKTPKCEGCWFPSLKDGYKYSGKMFYYDRTMIPFSISFADIDAGKTPKCEGCWFPVLEHGYKYADQTFYYDTVKDNNTLFHIFRRNGNNGLVNTTFQQ</sequence>
<keyword evidence="2" id="KW-1185">Reference proteome</keyword>
<reference evidence="1 2" key="1">
    <citation type="submission" date="2015-12" db="EMBL/GenBank/DDBJ databases">
        <title>The genome of Folsomia candida.</title>
        <authorList>
            <person name="Faddeeva A."/>
            <person name="Derks M.F."/>
            <person name="Anvar Y."/>
            <person name="Smit S."/>
            <person name="Van Straalen N."/>
            <person name="Roelofs D."/>
        </authorList>
    </citation>
    <scope>NUCLEOTIDE SEQUENCE [LARGE SCALE GENOMIC DNA]</scope>
    <source>
        <strain evidence="1 2">VU population</strain>
        <tissue evidence="1">Whole body</tissue>
    </source>
</reference>
<organism evidence="1 2">
    <name type="scientific">Folsomia candida</name>
    <name type="common">Springtail</name>
    <dbReference type="NCBI Taxonomy" id="158441"/>
    <lineage>
        <taxon>Eukaryota</taxon>
        <taxon>Metazoa</taxon>
        <taxon>Ecdysozoa</taxon>
        <taxon>Arthropoda</taxon>
        <taxon>Hexapoda</taxon>
        <taxon>Collembola</taxon>
        <taxon>Entomobryomorpha</taxon>
        <taxon>Isotomoidea</taxon>
        <taxon>Isotomidae</taxon>
        <taxon>Proisotominae</taxon>
        <taxon>Folsomia</taxon>
    </lineage>
</organism>
<proteinExistence type="predicted"/>
<dbReference type="EMBL" id="LNIX01000022">
    <property type="protein sequence ID" value="OXA43421.1"/>
    <property type="molecule type" value="Genomic_DNA"/>
</dbReference>
<name>A0A226DFR9_FOLCA</name>
<comment type="caution">
    <text evidence="1">The sequence shown here is derived from an EMBL/GenBank/DDBJ whole genome shotgun (WGS) entry which is preliminary data.</text>
</comment>
<evidence type="ECO:0000313" key="2">
    <source>
        <dbReference type="Proteomes" id="UP000198287"/>
    </source>
</evidence>
<gene>
    <name evidence="1" type="ORF">Fcan01_21874</name>
</gene>
<dbReference type="AlphaFoldDB" id="A0A226DFR9"/>
<dbReference type="Proteomes" id="UP000198287">
    <property type="component" value="Unassembled WGS sequence"/>
</dbReference>